<accession>A0ABD2KIV5</accession>
<dbReference type="Proteomes" id="UP001620626">
    <property type="component" value="Unassembled WGS sequence"/>
</dbReference>
<dbReference type="Gene3D" id="2.40.128.20">
    <property type="match status" value="1"/>
</dbReference>
<keyword evidence="1" id="KW-0812">Transmembrane</keyword>
<name>A0ABD2KIV5_9BILA</name>
<dbReference type="InterPro" id="IPR012674">
    <property type="entry name" value="Calycin"/>
</dbReference>
<keyword evidence="3" id="KW-1185">Reference proteome</keyword>
<keyword evidence="1" id="KW-1133">Transmembrane helix</keyword>
<dbReference type="EMBL" id="JBICBT010000749">
    <property type="protein sequence ID" value="KAL3102806.1"/>
    <property type="molecule type" value="Genomic_DNA"/>
</dbReference>
<keyword evidence="1" id="KW-0472">Membrane</keyword>
<organism evidence="2 3">
    <name type="scientific">Heterodera trifolii</name>
    <dbReference type="NCBI Taxonomy" id="157864"/>
    <lineage>
        <taxon>Eukaryota</taxon>
        <taxon>Metazoa</taxon>
        <taxon>Ecdysozoa</taxon>
        <taxon>Nematoda</taxon>
        <taxon>Chromadorea</taxon>
        <taxon>Rhabditida</taxon>
        <taxon>Tylenchina</taxon>
        <taxon>Tylenchomorpha</taxon>
        <taxon>Tylenchoidea</taxon>
        <taxon>Heteroderidae</taxon>
        <taxon>Heteroderinae</taxon>
        <taxon>Heterodera</taxon>
    </lineage>
</organism>
<protein>
    <submittedName>
        <fullName evidence="2">Uncharacterized protein</fullName>
    </submittedName>
</protein>
<gene>
    <name evidence="2" type="ORF">niasHT_021473</name>
</gene>
<reference evidence="2 3" key="1">
    <citation type="submission" date="2024-10" db="EMBL/GenBank/DDBJ databases">
        <authorList>
            <person name="Kim D."/>
        </authorList>
    </citation>
    <scope>NUCLEOTIDE SEQUENCE [LARGE SCALE GENOMIC DNA]</scope>
    <source>
        <strain evidence="2">BH-2024</strain>
    </source>
</reference>
<feature type="transmembrane region" description="Helical" evidence="1">
    <location>
        <begin position="49"/>
        <end position="70"/>
    </location>
</feature>
<comment type="caution">
    <text evidence="2">The sequence shown here is derived from an EMBL/GenBank/DDBJ whole genome shotgun (WGS) entry which is preliminary data.</text>
</comment>
<evidence type="ECO:0000313" key="3">
    <source>
        <dbReference type="Proteomes" id="UP001620626"/>
    </source>
</evidence>
<sequence>MSDKFVGKWNLESSENFSEFMKKVCVSFHMLTPLSTEKPVLEFVVSNAGVHWVITTFSSTLICSFSLMKFEKCEANSRPR</sequence>
<dbReference type="AlphaFoldDB" id="A0ABD2KIV5"/>
<proteinExistence type="predicted"/>
<dbReference type="SUPFAM" id="SSF50814">
    <property type="entry name" value="Lipocalins"/>
    <property type="match status" value="1"/>
</dbReference>
<evidence type="ECO:0000256" key="1">
    <source>
        <dbReference type="SAM" id="Phobius"/>
    </source>
</evidence>
<evidence type="ECO:0000313" key="2">
    <source>
        <dbReference type="EMBL" id="KAL3102806.1"/>
    </source>
</evidence>